<organism evidence="1 2">
    <name type="scientific">Conoideocrella luteorostrata</name>
    <dbReference type="NCBI Taxonomy" id="1105319"/>
    <lineage>
        <taxon>Eukaryota</taxon>
        <taxon>Fungi</taxon>
        <taxon>Dikarya</taxon>
        <taxon>Ascomycota</taxon>
        <taxon>Pezizomycotina</taxon>
        <taxon>Sordariomycetes</taxon>
        <taxon>Hypocreomycetidae</taxon>
        <taxon>Hypocreales</taxon>
        <taxon>Clavicipitaceae</taxon>
        <taxon>Conoideocrella</taxon>
    </lineage>
</organism>
<evidence type="ECO:0000313" key="2">
    <source>
        <dbReference type="Proteomes" id="UP001251528"/>
    </source>
</evidence>
<protein>
    <submittedName>
        <fullName evidence="1">Uncharacterized protein</fullName>
    </submittedName>
</protein>
<dbReference type="EMBL" id="JASWJB010000098">
    <property type="protein sequence ID" value="KAK2598175.1"/>
    <property type="molecule type" value="Genomic_DNA"/>
</dbReference>
<dbReference type="AlphaFoldDB" id="A0AAJ0FTK8"/>
<accession>A0AAJ0FTK8</accession>
<reference evidence="1" key="1">
    <citation type="submission" date="2023-06" db="EMBL/GenBank/DDBJ databases">
        <title>Conoideocrella luteorostrata (Hypocreales: Clavicipitaceae), a potential biocontrol fungus for elongate hemlock scale in United States Christmas tree production areas.</title>
        <authorList>
            <person name="Barrett H."/>
            <person name="Lovett B."/>
            <person name="Macias A.M."/>
            <person name="Stajich J.E."/>
            <person name="Kasson M.T."/>
        </authorList>
    </citation>
    <scope>NUCLEOTIDE SEQUENCE</scope>
    <source>
        <strain evidence="1">ARSEF 14590</strain>
    </source>
</reference>
<dbReference type="Proteomes" id="UP001251528">
    <property type="component" value="Unassembled WGS sequence"/>
</dbReference>
<proteinExistence type="predicted"/>
<evidence type="ECO:0000313" key="1">
    <source>
        <dbReference type="EMBL" id="KAK2598175.1"/>
    </source>
</evidence>
<comment type="caution">
    <text evidence="1">The sequence shown here is derived from an EMBL/GenBank/DDBJ whole genome shotgun (WGS) entry which is preliminary data.</text>
</comment>
<gene>
    <name evidence="1" type="ORF">QQS21_005727</name>
</gene>
<keyword evidence="2" id="KW-1185">Reference proteome</keyword>
<name>A0AAJ0FTK8_9HYPO</name>
<sequence>MIAAGRTAITKAVDDDDLPPYSELPQLHVLPSYLSACPLKPYRPLPNQITAYQRLSQFYSITLCGLRQNDRLYYVEPRRGYDKIEPLGSRAGILLRNGLSSRSEVLAAAGEESPWAKYYKNPTVNSVFFLPPFEFGTNSRAMPMETMRMGDVAGGGVTFTFFTEVEPIKDWKRQKFQWVQNPECVERFELLRVLRSRVAGAEDGTELECVASSSSAMPRSNAYGETVATLIFCRQFRSPRELFTLTMLGSAEDCRLGERCTIVITALWIWGLQKKRGLHSLSYSVSGPANGS</sequence>